<organism evidence="2 3">
    <name type="scientific">Pseudolycoriella hygida</name>
    <dbReference type="NCBI Taxonomy" id="35572"/>
    <lineage>
        <taxon>Eukaryota</taxon>
        <taxon>Metazoa</taxon>
        <taxon>Ecdysozoa</taxon>
        <taxon>Arthropoda</taxon>
        <taxon>Hexapoda</taxon>
        <taxon>Insecta</taxon>
        <taxon>Pterygota</taxon>
        <taxon>Neoptera</taxon>
        <taxon>Endopterygota</taxon>
        <taxon>Diptera</taxon>
        <taxon>Nematocera</taxon>
        <taxon>Sciaroidea</taxon>
        <taxon>Sciaridae</taxon>
        <taxon>Pseudolycoriella</taxon>
    </lineage>
</organism>
<dbReference type="GO" id="GO:0005768">
    <property type="term" value="C:endosome"/>
    <property type="evidence" value="ECO:0007669"/>
    <property type="project" value="TreeGrafter"/>
</dbReference>
<dbReference type="Pfam" id="PF10266">
    <property type="entry name" value="Strumpellin"/>
    <property type="match status" value="1"/>
</dbReference>
<comment type="similarity">
    <text evidence="1">Belongs to the strumpellin family.</text>
</comment>
<dbReference type="AlphaFoldDB" id="A0A9Q0N2B8"/>
<dbReference type="EMBL" id="WJQU01000002">
    <property type="protein sequence ID" value="KAJ6642061.1"/>
    <property type="molecule type" value="Genomic_DNA"/>
</dbReference>
<gene>
    <name evidence="2" type="primary">Washc5</name>
    <name evidence="2" type="ORF">Bhyg_07007</name>
</gene>
<dbReference type="InterPro" id="IPR019393">
    <property type="entry name" value="WASH_strumpellin"/>
</dbReference>
<dbReference type="PANTHER" id="PTHR15691:SF6">
    <property type="entry name" value="WASH COMPLEX SUBUNIT 5"/>
    <property type="match status" value="1"/>
</dbReference>
<name>A0A9Q0N2B8_9DIPT</name>
<dbReference type="PANTHER" id="PTHR15691">
    <property type="entry name" value="WASH COMPLEX SUBUNIT 5"/>
    <property type="match status" value="1"/>
</dbReference>
<dbReference type="GO" id="GO:0071203">
    <property type="term" value="C:WASH complex"/>
    <property type="evidence" value="ECO:0007669"/>
    <property type="project" value="InterPro"/>
</dbReference>
<dbReference type="GO" id="GO:0140285">
    <property type="term" value="P:endosome fission"/>
    <property type="evidence" value="ECO:0007669"/>
    <property type="project" value="TreeGrafter"/>
</dbReference>
<dbReference type="GO" id="GO:0051125">
    <property type="term" value="P:regulation of actin nucleation"/>
    <property type="evidence" value="ECO:0007669"/>
    <property type="project" value="TreeGrafter"/>
</dbReference>
<evidence type="ECO:0000313" key="3">
    <source>
        <dbReference type="Proteomes" id="UP001151699"/>
    </source>
</evidence>
<dbReference type="OrthoDB" id="565118at2759"/>
<dbReference type="GO" id="GO:0007032">
    <property type="term" value="P:endosome organization"/>
    <property type="evidence" value="ECO:0007669"/>
    <property type="project" value="TreeGrafter"/>
</dbReference>
<dbReference type="Proteomes" id="UP001151699">
    <property type="component" value="Chromosome B"/>
</dbReference>
<evidence type="ECO:0000313" key="2">
    <source>
        <dbReference type="EMBL" id="KAJ6642061.1"/>
    </source>
</evidence>
<evidence type="ECO:0000256" key="1">
    <source>
        <dbReference type="ARBA" id="ARBA00006224"/>
    </source>
</evidence>
<dbReference type="GO" id="GO:0030041">
    <property type="term" value="P:actin filament polymerization"/>
    <property type="evidence" value="ECO:0007669"/>
    <property type="project" value="TreeGrafter"/>
</dbReference>
<keyword evidence="3" id="KW-1185">Reference proteome</keyword>
<accession>A0A9Q0N2B8</accession>
<proteinExistence type="inferred from homology"/>
<reference evidence="2" key="1">
    <citation type="submission" date="2022-07" db="EMBL/GenBank/DDBJ databases">
        <authorList>
            <person name="Trinca V."/>
            <person name="Uliana J.V.C."/>
            <person name="Torres T.T."/>
            <person name="Ward R.J."/>
            <person name="Monesi N."/>
        </authorList>
    </citation>
    <scope>NUCLEOTIDE SEQUENCE</scope>
    <source>
        <strain evidence="2">HSMRA1968</strain>
        <tissue evidence="2">Whole embryos</tissue>
    </source>
</reference>
<sequence>MSAEFIAKDNICGQYLLQIVAAGNAIIAEVCRLKDHIPEVFQLQPNALKKSKYVDIIHDFSYFEKADELAKMFSNDSNLKELDDVFRDKYFEILNRFYLVFESIYQYAITLNSFVKDVNDGVYIQQTLETIFQDVEGKQLLVESVYLYGVALLVVDFYIPDLIRERLIISYLRYNMGPTSESANIDNVCKLLRSTKSNDKKTSDYPGNYFKRTQLDENLIEIVIGKLRSDNDIYNQLSVYPRPEHSSTALANQAAMLYVCLYFSTKFLDKEFAFMRGIVDKFFPDNWIVPIYMGITINLMDSWVCHPAALEALKNTTKPSNIKEIANKHYEKLQSCLRSRSDAMLEENITKILVILREWNISFRWIMLHIFPSNLQFSTTDYHSELYKQINGANFKSNEIVEMLLGISQLENKVRENVTQLLSAKESKWNLLKTETIERIVELSEVFSGQKSLHKVKKNDSLVKWFRDISKEIEQLCLDNRHVSERKMIQLRKVLEEVEEFHNLDTNMQIKQHLMECRQYLEEMITIVKINEETLINIQLIGDFSYAFINISNYTEIMQKWLIDSPNNAVFPFREVILKLASALEVPLLRINQAHSYDLESVSGYYSNELVKFMRTFVQIIPQYIFDSIIDYFTEDTNELPRTLSARKKIASLTLKISSLADNILSMNTTLVGTVVLNPKQLLEDSIRKELGKHLEVVFNGTVAHKSGHMKEVELNSALHVVAKSINKYRWSLDYIQDYLHTNGLKIFEEELCRVINKCVRKEYMAILEYPKNEKILRAQRDISLSFIGDFVRKILSSIENSYYNDIRNDFKIGSKEDENLSLKFFTNISNIIGPAFLQGMDKIICHLLVVNLQAFLAMFKKSLTNDTKFKKILDEFKDSTPNVFSLDSKNYYANISKFNDSVASLRCILNVGQMQILRTEIAIQLNKNCRFYARNYELALRTLNDAILLEVKEQSVDATKPLTNAEALGQLNTYLECTGLYNPSHKVYVTTTNTHYHGVYFFVFIIQSLDKINTNFSPAAVDEKAFYYGMVCLLRQFHRDVVKLVLEHLAQYIMVHLNVDLRSTSLKKPAKNAIAFYQIISKTFNIQSDLLPDVFQSQFKYLSQFYSVDV</sequence>
<protein>
    <submittedName>
        <fullName evidence="2">WASH complex subunit 5</fullName>
    </submittedName>
</protein>
<comment type="caution">
    <text evidence="2">The sequence shown here is derived from an EMBL/GenBank/DDBJ whole genome shotgun (WGS) entry which is preliminary data.</text>
</comment>